<sequence length="811" mass="90841">MTGSSRSQLITFKVTFDKVDDNRNHALSDAITVYSRRETVAKLRSKDALIEFLKTELPHIQELEAFNDYIQFTRKSKKHKDFVPLKSEDDFKALARSLKVKNHVKLNVQVEPKRKLFDTESKYNLAQRTEKDLKQKITEDISKFGDALIEMAWEHFKELFGNSHDLSTGVMDKKPLLTKDNECKTSQHNLDAGHDVEKNDNQVIHSNICCDQCSPIEFNPLKGIRYSCLVCDNYDLCSNCEAKQQSEQLSYGNHSYEHPMVKIPRPTQFFTSNAFGLKGAKPDCNYSTTQGYTATGFGASAGANTGAGCWHNNRYIIEDIVYDIPLSQCTNDTRETLTEWLSMKGIDGFMKEVDLHLGKSQRYDEIMNLLNDTGFGNAESRHDFVVDLIRGILKTENNNDDNHNENHGNIDGSDDVDLKNNIKDEDNDVLYTEKEQLLVENGNNTDASTDGDERVTYATKETQTRRSTLVARFSTVGIMGGKVVLQLINKSDQVVNGGNLKFEFGHDMQRKLTFVKNASDIKPGQVKFYKLGKIPEEYGIENSTFNIITPTLKLEGKFQWQNDIELSVVSRDHDDNNNIAEGFNVVDRDSPPLEDENTTGFVHLERKSNLLFQLVVLNFSGSAISGEDLSISVFNANSLLILKVAVFNEHGISSGKTSKFNLPLQISELVYPITAVLTNKTQVASCTIEEETTEGRLLIFSKEIAAGKTSSVFSSREVKALDALLNIGSTQKSVSGTTDWQSQTASFHSIVLPSLPRESSTSTESISSGDAQVEPMDDKDEEFGENYDLLDSDIESPDSDFEVLSMHSTDS</sequence>
<keyword evidence="8" id="KW-1185">Reference proteome</keyword>
<dbReference type="GeneID" id="5234040"/>
<dbReference type="eggNOG" id="KOG0504">
    <property type="taxonomic scope" value="Eukaryota"/>
</dbReference>
<dbReference type="OMA" id="ICCDVCH"/>
<reference evidence="7 8" key="1">
    <citation type="journal article" date="2009" name="Nature">
        <title>Evolution of pathogenicity and sexual reproduction in eight Candida genomes.</title>
        <authorList>
            <person name="Butler G."/>
            <person name="Rasmussen M.D."/>
            <person name="Lin M.F."/>
            <person name="Santos M.A."/>
            <person name="Sakthikumar S."/>
            <person name="Munro C.A."/>
            <person name="Rheinbay E."/>
            <person name="Grabherr M."/>
            <person name="Forche A."/>
            <person name="Reedy J.L."/>
            <person name="Agrafioti I."/>
            <person name="Arnaud M.B."/>
            <person name="Bates S."/>
            <person name="Brown A.J."/>
            <person name="Brunke S."/>
            <person name="Costanzo M.C."/>
            <person name="Fitzpatrick D.A."/>
            <person name="de Groot P.W."/>
            <person name="Harris D."/>
            <person name="Hoyer L.L."/>
            <person name="Hube B."/>
            <person name="Klis F.M."/>
            <person name="Kodira C."/>
            <person name="Lennard N."/>
            <person name="Logue M.E."/>
            <person name="Martin R."/>
            <person name="Neiman A.M."/>
            <person name="Nikolaou E."/>
            <person name="Quail M.A."/>
            <person name="Quinn J."/>
            <person name="Santos M.C."/>
            <person name="Schmitzberger F.F."/>
            <person name="Sherlock G."/>
            <person name="Shah P."/>
            <person name="Silverstein K.A."/>
            <person name="Skrzypek M.S."/>
            <person name="Soll D."/>
            <person name="Staggs R."/>
            <person name="Stansfield I."/>
            <person name="Stumpf M.P."/>
            <person name="Sudbery P.E."/>
            <person name="Srikantha T."/>
            <person name="Zeng Q."/>
            <person name="Berman J."/>
            <person name="Berriman M."/>
            <person name="Heitman J."/>
            <person name="Gow N.A."/>
            <person name="Lorenz M.C."/>
            <person name="Birren B.W."/>
            <person name="Kellis M."/>
            <person name="Cuomo C.A."/>
        </authorList>
    </citation>
    <scope>NUCLEOTIDE SEQUENCE [LARGE SCALE GENOMIC DNA]</scope>
    <source>
        <strain evidence="8">ATCC 11503 / BCRC 21390 / CBS 2605 / JCM 1781 / NBRC 1676 / NRRL YB-4239</strain>
    </source>
</reference>
<dbReference type="OrthoDB" id="661148at2759"/>
<evidence type="ECO:0000256" key="4">
    <source>
        <dbReference type="PROSITE-ProRule" id="PRU00228"/>
    </source>
</evidence>
<dbReference type="SMART" id="SM00291">
    <property type="entry name" value="ZnF_ZZ"/>
    <property type="match status" value="1"/>
</dbReference>
<evidence type="ECO:0000313" key="8">
    <source>
        <dbReference type="Proteomes" id="UP000001996"/>
    </source>
</evidence>
<feature type="compositionally biased region" description="Acidic residues" evidence="5">
    <location>
        <begin position="775"/>
        <end position="801"/>
    </location>
</feature>
<dbReference type="EMBL" id="CH981525">
    <property type="protein sequence ID" value="EDK43983.1"/>
    <property type="molecule type" value="Genomic_DNA"/>
</dbReference>
<dbReference type="Gene3D" id="3.30.60.90">
    <property type="match status" value="1"/>
</dbReference>
<dbReference type="VEuPathDB" id="FungiDB:LELG_02162"/>
<feature type="compositionally biased region" description="Low complexity" evidence="5">
    <location>
        <begin position="758"/>
        <end position="768"/>
    </location>
</feature>
<dbReference type="SUPFAM" id="SSF57850">
    <property type="entry name" value="RING/U-box"/>
    <property type="match status" value="1"/>
</dbReference>
<proteinExistence type="predicted"/>
<keyword evidence="3" id="KW-0862">Zinc</keyword>
<dbReference type="PROSITE" id="PS50135">
    <property type="entry name" value="ZF_ZZ_2"/>
    <property type="match status" value="1"/>
</dbReference>
<evidence type="ECO:0000313" key="7">
    <source>
        <dbReference type="EMBL" id="EDK43983.1"/>
    </source>
</evidence>
<dbReference type="STRING" id="379508.A5DXS5"/>
<dbReference type="Pfam" id="PF00569">
    <property type="entry name" value="ZZ"/>
    <property type="match status" value="1"/>
</dbReference>
<dbReference type="InterPro" id="IPR000433">
    <property type="entry name" value="Znf_ZZ"/>
</dbReference>
<organism evidence="7 8">
    <name type="scientific">Lodderomyces elongisporus (strain ATCC 11503 / CBS 2605 / JCM 1781 / NBRC 1676 / NRRL YB-4239)</name>
    <name type="common">Yeast</name>
    <name type="synonym">Saccharomyces elongisporus</name>
    <dbReference type="NCBI Taxonomy" id="379508"/>
    <lineage>
        <taxon>Eukaryota</taxon>
        <taxon>Fungi</taxon>
        <taxon>Dikarya</taxon>
        <taxon>Ascomycota</taxon>
        <taxon>Saccharomycotina</taxon>
        <taxon>Pichiomycetes</taxon>
        <taxon>Debaryomycetaceae</taxon>
        <taxon>Candida/Lodderomyces clade</taxon>
        <taxon>Lodderomyces</taxon>
    </lineage>
</organism>
<gene>
    <name evidence="7" type="ORF">LELG_02162</name>
</gene>
<feature type="region of interest" description="Disordered" evidence="5">
    <location>
        <begin position="753"/>
        <end position="811"/>
    </location>
</feature>
<evidence type="ECO:0000259" key="6">
    <source>
        <dbReference type="PROSITE" id="PS50135"/>
    </source>
</evidence>
<dbReference type="PANTHER" id="PTHR15090">
    <property type="entry name" value="SEQUESTOSOME 1-RELATED"/>
    <property type="match status" value="1"/>
</dbReference>
<dbReference type="HOGENOM" id="CLU_022266_0_0_1"/>
<dbReference type="GO" id="GO:0008270">
    <property type="term" value="F:zinc ion binding"/>
    <property type="evidence" value="ECO:0007669"/>
    <property type="project" value="UniProtKB-KW"/>
</dbReference>
<feature type="domain" description="ZZ-type" evidence="6">
    <location>
        <begin position="205"/>
        <end position="268"/>
    </location>
</feature>
<dbReference type="InParanoid" id="A5DXS5"/>
<keyword evidence="1" id="KW-0479">Metal-binding</keyword>
<dbReference type="KEGG" id="lel:PVL30_002193"/>
<evidence type="ECO:0000256" key="5">
    <source>
        <dbReference type="SAM" id="MobiDB-lite"/>
    </source>
</evidence>
<protein>
    <recommendedName>
        <fullName evidence="6">ZZ-type domain-containing protein</fullName>
    </recommendedName>
</protein>
<name>A5DXS5_LODEL</name>
<accession>A5DXS5</accession>
<dbReference type="Proteomes" id="UP000001996">
    <property type="component" value="Unassembled WGS sequence"/>
</dbReference>
<dbReference type="InterPro" id="IPR052260">
    <property type="entry name" value="Autophagy_Rcpt_SigReg"/>
</dbReference>
<evidence type="ECO:0000256" key="3">
    <source>
        <dbReference type="ARBA" id="ARBA00022833"/>
    </source>
</evidence>
<evidence type="ECO:0000256" key="2">
    <source>
        <dbReference type="ARBA" id="ARBA00022771"/>
    </source>
</evidence>
<evidence type="ECO:0000256" key="1">
    <source>
        <dbReference type="ARBA" id="ARBA00022723"/>
    </source>
</evidence>
<dbReference type="InterPro" id="IPR043145">
    <property type="entry name" value="Znf_ZZ_sf"/>
</dbReference>
<feature type="region of interest" description="Disordered" evidence="5">
    <location>
        <begin position="397"/>
        <end position="418"/>
    </location>
</feature>
<dbReference type="CDD" id="cd02340">
    <property type="entry name" value="ZZ_NBR1_like"/>
    <property type="match status" value="1"/>
</dbReference>
<keyword evidence="2 4" id="KW-0863">Zinc-finger</keyword>
<dbReference type="AlphaFoldDB" id="A5DXS5"/>